<sequence length="90" mass="9646">MAKKAEFSQAGPFRSVLLNSLSLWSSSQSALAEESLARAALGLYNAFERCVSTALQIIDDTIGDGTRTLEAGKGRGLKMLKQGVRDEVRG</sequence>
<reference evidence="1" key="1">
    <citation type="submission" date="2022-07" db="EMBL/GenBank/DDBJ databases">
        <title>Genome analysis of Parmales, a sister group of diatoms, reveals the evolutionary specialization of diatoms from phago-mixotrophs to photoautotrophs.</title>
        <authorList>
            <person name="Ban H."/>
            <person name="Sato S."/>
            <person name="Yoshikawa S."/>
            <person name="Kazumasa Y."/>
            <person name="Nakamura Y."/>
            <person name="Ichinomiya M."/>
            <person name="Saitoh K."/>
            <person name="Sato N."/>
            <person name="Blanc-Mathieu R."/>
            <person name="Endo H."/>
            <person name="Kuwata A."/>
            <person name="Ogata H."/>
        </authorList>
    </citation>
    <scope>NUCLEOTIDE SEQUENCE</scope>
</reference>
<dbReference type="Proteomes" id="UP001165082">
    <property type="component" value="Unassembled WGS sequence"/>
</dbReference>
<feature type="non-terminal residue" evidence="1">
    <location>
        <position position="90"/>
    </location>
</feature>
<accession>A0A9W6ZTE4</accession>
<keyword evidence="2" id="KW-1185">Reference proteome</keyword>
<evidence type="ECO:0000313" key="1">
    <source>
        <dbReference type="EMBL" id="GMH58051.1"/>
    </source>
</evidence>
<organism evidence="1 2">
    <name type="scientific">Triparma retinervis</name>
    <dbReference type="NCBI Taxonomy" id="2557542"/>
    <lineage>
        <taxon>Eukaryota</taxon>
        <taxon>Sar</taxon>
        <taxon>Stramenopiles</taxon>
        <taxon>Ochrophyta</taxon>
        <taxon>Bolidophyceae</taxon>
        <taxon>Parmales</taxon>
        <taxon>Triparmaceae</taxon>
        <taxon>Triparma</taxon>
    </lineage>
</organism>
<name>A0A9W6ZTE4_9STRA</name>
<gene>
    <name evidence="1" type="ORF">TrRE_jg13206</name>
</gene>
<comment type="caution">
    <text evidence="1">The sequence shown here is derived from an EMBL/GenBank/DDBJ whole genome shotgun (WGS) entry which is preliminary data.</text>
</comment>
<evidence type="ECO:0000313" key="2">
    <source>
        <dbReference type="Proteomes" id="UP001165082"/>
    </source>
</evidence>
<proteinExistence type="predicted"/>
<protein>
    <submittedName>
        <fullName evidence="1">Uncharacterized protein</fullName>
    </submittedName>
</protein>
<dbReference type="EMBL" id="BRXZ01004972">
    <property type="protein sequence ID" value="GMH58051.1"/>
    <property type="molecule type" value="Genomic_DNA"/>
</dbReference>
<dbReference type="AlphaFoldDB" id="A0A9W6ZTE4"/>